<organism evidence="2">
    <name type="scientific">Caldilineaceae bacterium SB0675_bin_29</name>
    <dbReference type="NCBI Taxonomy" id="2605266"/>
    <lineage>
        <taxon>Bacteria</taxon>
        <taxon>Bacillati</taxon>
        <taxon>Chloroflexota</taxon>
        <taxon>Caldilineae</taxon>
        <taxon>Caldilineales</taxon>
        <taxon>Caldilineaceae</taxon>
    </lineage>
</organism>
<feature type="transmembrane region" description="Helical" evidence="1">
    <location>
        <begin position="192"/>
        <end position="212"/>
    </location>
</feature>
<dbReference type="PANTHER" id="PTHR36111:SF2">
    <property type="entry name" value="INNER MEMBRANE PROTEIN"/>
    <property type="match status" value="1"/>
</dbReference>
<dbReference type="EMBL" id="VYDA01000184">
    <property type="protein sequence ID" value="MYH61098.1"/>
    <property type="molecule type" value="Genomic_DNA"/>
</dbReference>
<feature type="transmembrane region" description="Helical" evidence="1">
    <location>
        <begin position="106"/>
        <end position="125"/>
    </location>
</feature>
<dbReference type="Pfam" id="PF04474">
    <property type="entry name" value="DUF554"/>
    <property type="match status" value="1"/>
</dbReference>
<sequence length="243" mass="24684">MTGTVLNMIAVLIGGSIGTVLGNRLPARVQETVLHGLGLMVLAIGVIMASGTGNVLIPLFSVLAGGVLGELLRIDDGLNWLGKQAEARWGGPLGQGKVAGWSITRAFVTSSLIFCVGPMTILGSIQDGLLGDYELLAIKSALDGFAAIPFAASLGPGVLLSIGTVALVQGGLSTLAMGVGGGLGEVSRETQWVVELTATGGVLILGIGLTLLDLKKIRIANLLPSIAIAPLLVWLLSITGIGF</sequence>
<evidence type="ECO:0000256" key="1">
    <source>
        <dbReference type="SAM" id="Phobius"/>
    </source>
</evidence>
<accession>A0A6B1FYJ6</accession>
<protein>
    <submittedName>
        <fullName evidence="2">DUF554 domain-containing protein</fullName>
    </submittedName>
</protein>
<feature type="transmembrane region" description="Helical" evidence="1">
    <location>
        <begin position="146"/>
        <end position="172"/>
    </location>
</feature>
<dbReference type="InterPro" id="IPR007563">
    <property type="entry name" value="DUF554"/>
</dbReference>
<proteinExistence type="predicted"/>
<gene>
    <name evidence="2" type="ORF">F4148_04865</name>
</gene>
<name>A0A6B1FYJ6_9CHLR</name>
<dbReference type="AlphaFoldDB" id="A0A6B1FYJ6"/>
<keyword evidence="1" id="KW-0812">Transmembrane</keyword>
<reference evidence="2" key="1">
    <citation type="submission" date="2019-09" db="EMBL/GenBank/DDBJ databases">
        <title>Characterisation of the sponge microbiome using genome-centric metagenomics.</title>
        <authorList>
            <person name="Engelberts J.P."/>
            <person name="Robbins S.J."/>
            <person name="De Goeij J.M."/>
            <person name="Aranda M."/>
            <person name="Bell S.C."/>
            <person name="Webster N.S."/>
        </authorList>
    </citation>
    <scope>NUCLEOTIDE SEQUENCE</scope>
    <source>
        <strain evidence="2">SB0675_bin_29</strain>
    </source>
</reference>
<evidence type="ECO:0000313" key="2">
    <source>
        <dbReference type="EMBL" id="MYH61098.1"/>
    </source>
</evidence>
<feature type="transmembrane region" description="Helical" evidence="1">
    <location>
        <begin position="219"/>
        <end position="241"/>
    </location>
</feature>
<feature type="transmembrane region" description="Helical" evidence="1">
    <location>
        <begin position="37"/>
        <end position="63"/>
    </location>
</feature>
<feature type="transmembrane region" description="Helical" evidence="1">
    <location>
        <begin position="6"/>
        <end position="25"/>
    </location>
</feature>
<keyword evidence="1" id="KW-1133">Transmembrane helix</keyword>
<comment type="caution">
    <text evidence="2">The sequence shown here is derived from an EMBL/GenBank/DDBJ whole genome shotgun (WGS) entry which is preliminary data.</text>
</comment>
<keyword evidence="1" id="KW-0472">Membrane</keyword>
<dbReference type="PANTHER" id="PTHR36111">
    <property type="entry name" value="INNER MEMBRANE PROTEIN-RELATED"/>
    <property type="match status" value="1"/>
</dbReference>